<dbReference type="RefSeq" id="WP_055061635.1">
    <property type="nucleotide sequence ID" value="NZ_CVRQ01000018.1"/>
</dbReference>
<keyword evidence="5 8" id="KW-0812">Transmembrane</keyword>
<comment type="subcellular location">
    <subcellularLocation>
        <location evidence="1">Cell membrane</location>
        <topology evidence="1">Multi-pass membrane protein</topology>
    </subcellularLocation>
</comment>
<dbReference type="GO" id="GO:0055085">
    <property type="term" value="P:transmembrane transport"/>
    <property type="evidence" value="ECO:0007669"/>
    <property type="project" value="InterPro"/>
</dbReference>
<dbReference type="InterPro" id="IPR004776">
    <property type="entry name" value="Mem_transp_PIN-like"/>
</dbReference>
<dbReference type="GO" id="GO:0005886">
    <property type="term" value="C:plasma membrane"/>
    <property type="evidence" value="ECO:0007669"/>
    <property type="project" value="UniProtKB-SubCell"/>
</dbReference>
<dbReference type="InterPro" id="IPR038770">
    <property type="entry name" value="Na+/solute_symporter_sf"/>
</dbReference>
<keyword evidence="3" id="KW-0813">Transport</keyword>
<proteinExistence type="inferred from homology"/>
<accession>A0A0M6WK46</accession>
<name>A0A0M6WK46_9FIRM</name>
<feature type="transmembrane region" description="Helical" evidence="8">
    <location>
        <begin position="37"/>
        <end position="55"/>
    </location>
</feature>
<feature type="transmembrane region" description="Helical" evidence="8">
    <location>
        <begin position="220"/>
        <end position="242"/>
    </location>
</feature>
<evidence type="ECO:0000256" key="1">
    <source>
        <dbReference type="ARBA" id="ARBA00004651"/>
    </source>
</evidence>
<protein>
    <submittedName>
        <fullName evidence="9">Predicted permeases</fullName>
    </submittedName>
</protein>
<evidence type="ECO:0000256" key="7">
    <source>
        <dbReference type="ARBA" id="ARBA00023136"/>
    </source>
</evidence>
<organism evidence="9 10">
    <name type="scientific">Agathobacter rectalis</name>
    <dbReference type="NCBI Taxonomy" id="39491"/>
    <lineage>
        <taxon>Bacteria</taxon>
        <taxon>Bacillati</taxon>
        <taxon>Bacillota</taxon>
        <taxon>Clostridia</taxon>
        <taxon>Lachnospirales</taxon>
        <taxon>Lachnospiraceae</taxon>
        <taxon>Agathobacter</taxon>
    </lineage>
</organism>
<keyword evidence="7 8" id="KW-0472">Membrane</keyword>
<feature type="transmembrane region" description="Helical" evidence="8">
    <location>
        <begin position="187"/>
        <end position="208"/>
    </location>
</feature>
<evidence type="ECO:0000256" key="5">
    <source>
        <dbReference type="ARBA" id="ARBA00022692"/>
    </source>
</evidence>
<keyword evidence="4" id="KW-1003">Cell membrane</keyword>
<dbReference type="AlphaFoldDB" id="A0A0M6WK46"/>
<dbReference type="Pfam" id="PF03547">
    <property type="entry name" value="Mem_trans"/>
    <property type="match status" value="2"/>
</dbReference>
<feature type="transmembrane region" description="Helical" evidence="8">
    <location>
        <begin position="286"/>
        <end position="306"/>
    </location>
</feature>
<gene>
    <name evidence="9" type="ORF">T1815_13731</name>
</gene>
<feature type="transmembrane region" description="Helical" evidence="8">
    <location>
        <begin position="157"/>
        <end position="175"/>
    </location>
</feature>
<keyword evidence="10" id="KW-1185">Reference proteome</keyword>
<evidence type="ECO:0000256" key="4">
    <source>
        <dbReference type="ARBA" id="ARBA00022475"/>
    </source>
</evidence>
<dbReference type="PANTHER" id="PTHR36838">
    <property type="entry name" value="AUXIN EFFLUX CARRIER FAMILY PROTEIN"/>
    <property type="match status" value="1"/>
</dbReference>
<evidence type="ECO:0000256" key="8">
    <source>
        <dbReference type="SAM" id="Phobius"/>
    </source>
</evidence>
<dbReference type="Proteomes" id="UP000049472">
    <property type="component" value="Unassembled WGS sequence"/>
</dbReference>
<keyword evidence="6 8" id="KW-1133">Transmembrane helix</keyword>
<evidence type="ECO:0000313" key="10">
    <source>
        <dbReference type="Proteomes" id="UP000049472"/>
    </source>
</evidence>
<evidence type="ECO:0000256" key="3">
    <source>
        <dbReference type="ARBA" id="ARBA00022448"/>
    </source>
</evidence>
<feature type="transmembrane region" description="Helical" evidence="8">
    <location>
        <begin position="110"/>
        <end position="137"/>
    </location>
</feature>
<evidence type="ECO:0000256" key="2">
    <source>
        <dbReference type="ARBA" id="ARBA00010145"/>
    </source>
</evidence>
<dbReference type="EMBL" id="CVRQ01000018">
    <property type="protein sequence ID" value="CRL36615.1"/>
    <property type="molecule type" value="Genomic_DNA"/>
</dbReference>
<evidence type="ECO:0000313" key="9">
    <source>
        <dbReference type="EMBL" id="CRL36615.1"/>
    </source>
</evidence>
<reference evidence="10" key="1">
    <citation type="submission" date="2015-05" db="EMBL/GenBank/DDBJ databases">
        <authorList>
            <consortium name="Pathogen Informatics"/>
        </authorList>
    </citation>
    <scope>NUCLEOTIDE SEQUENCE [LARGE SCALE GENOMIC DNA]</scope>
    <source>
        <strain evidence="10">T1-815</strain>
    </source>
</reference>
<sequence length="310" mass="34695">MHISILLMEQIIELFIMILMGFIIVKAGIVKDEDSKVLSKIVLYLIIPCVIINAFQVDYTSKTVRGLLIAFAASVILQLVLLFIISAMGRLFHMNEVEVASVYYSNSGNLIVPIVTFILGQEWVLYGCAFMSVQLVFLWTHCKKIISRENSYDWRKIVLNINMISIVIGVVLFFTRIHLPQLINDTIGSVGSMIGPASMIVTGMLFAGMDLKKVFANRRVYFVTFLRMLLVPLISLILIKISHMAYLSADAPKIMLIVFLAVITPSASTVTQMCQVYGNDSRYASAINVVTTLCAVVTMPVMVLLYEEFI</sequence>
<feature type="transmembrane region" description="Helical" evidence="8">
    <location>
        <begin position="254"/>
        <end position="274"/>
    </location>
</feature>
<feature type="transmembrane region" description="Helical" evidence="8">
    <location>
        <begin position="12"/>
        <end position="31"/>
    </location>
</feature>
<evidence type="ECO:0000256" key="6">
    <source>
        <dbReference type="ARBA" id="ARBA00022989"/>
    </source>
</evidence>
<dbReference type="PANTHER" id="PTHR36838:SF1">
    <property type="entry name" value="SLR1864 PROTEIN"/>
    <property type="match status" value="1"/>
</dbReference>
<comment type="similarity">
    <text evidence="2">Belongs to the auxin efflux carrier (TC 2.A.69) family.</text>
</comment>
<feature type="transmembrane region" description="Helical" evidence="8">
    <location>
        <begin position="67"/>
        <end position="90"/>
    </location>
</feature>
<dbReference type="Gene3D" id="1.20.1530.20">
    <property type="match status" value="1"/>
</dbReference>